<dbReference type="EMBL" id="BSNK01000001">
    <property type="protein sequence ID" value="GLQ23382.1"/>
    <property type="molecule type" value="Genomic_DNA"/>
</dbReference>
<dbReference type="SUPFAM" id="SSF55166">
    <property type="entry name" value="Hedgehog/DD-peptidase"/>
    <property type="match status" value="1"/>
</dbReference>
<dbReference type="Pfam" id="PF08291">
    <property type="entry name" value="Peptidase_M15_3"/>
    <property type="match status" value="1"/>
</dbReference>
<organism evidence="2 3">
    <name type="scientific">Algimonas ampicilliniresistens</name>
    <dbReference type="NCBI Taxonomy" id="1298735"/>
    <lineage>
        <taxon>Bacteria</taxon>
        <taxon>Pseudomonadati</taxon>
        <taxon>Pseudomonadota</taxon>
        <taxon>Alphaproteobacteria</taxon>
        <taxon>Maricaulales</taxon>
        <taxon>Robiginitomaculaceae</taxon>
        <taxon>Algimonas</taxon>
    </lineage>
</organism>
<dbReference type="Gene3D" id="3.30.1380.10">
    <property type="match status" value="1"/>
</dbReference>
<reference evidence="2" key="2">
    <citation type="submission" date="2023-01" db="EMBL/GenBank/DDBJ databases">
        <title>Draft genome sequence of Algimonas ampicilliniresistens strain NBRC 108219.</title>
        <authorList>
            <person name="Sun Q."/>
            <person name="Mori K."/>
        </authorList>
    </citation>
    <scope>NUCLEOTIDE SEQUENCE</scope>
    <source>
        <strain evidence="2">NBRC 108219</strain>
    </source>
</reference>
<proteinExistence type="predicted"/>
<dbReference type="InterPro" id="IPR009045">
    <property type="entry name" value="Zn_M74/Hedgehog-like"/>
</dbReference>
<sequence length="96" mass="10643">MDALQAARDQVGRSFRILSAHRCSLHNARVGGAPQSQHLQLAVDIALRGHDPNVLLAALRDAGFTGFGFYTTFIHADMGRSRQWFGSRKARQIWPA</sequence>
<protein>
    <recommendedName>
        <fullName evidence="1">Peptidase M15A C-terminal domain-containing protein</fullName>
    </recommendedName>
</protein>
<evidence type="ECO:0000313" key="3">
    <source>
        <dbReference type="Proteomes" id="UP001161391"/>
    </source>
</evidence>
<evidence type="ECO:0000313" key="2">
    <source>
        <dbReference type="EMBL" id="GLQ23382.1"/>
    </source>
</evidence>
<accession>A0ABQ5V8K1</accession>
<comment type="caution">
    <text evidence="2">The sequence shown here is derived from an EMBL/GenBank/DDBJ whole genome shotgun (WGS) entry which is preliminary data.</text>
</comment>
<reference evidence="2" key="1">
    <citation type="journal article" date="2014" name="Int. J. Syst. Evol. Microbiol.">
        <title>Complete genome of a new Firmicutes species belonging to the dominant human colonic microbiota ('Ruminococcus bicirculans') reveals two chromosomes and a selective capacity to utilize plant glucans.</title>
        <authorList>
            <consortium name="NISC Comparative Sequencing Program"/>
            <person name="Wegmann U."/>
            <person name="Louis P."/>
            <person name="Goesmann A."/>
            <person name="Henrissat B."/>
            <person name="Duncan S.H."/>
            <person name="Flint H.J."/>
        </authorList>
    </citation>
    <scope>NUCLEOTIDE SEQUENCE</scope>
    <source>
        <strain evidence="2">NBRC 108219</strain>
    </source>
</reference>
<gene>
    <name evidence="2" type="ORF">GCM10007853_12560</name>
</gene>
<feature type="domain" description="Peptidase M15A C-terminal" evidence="1">
    <location>
        <begin position="1"/>
        <end position="77"/>
    </location>
</feature>
<dbReference type="InterPro" id="IPR013230">
    <property type="entry name" value="Peptidase_M15A_C"/>
</dbReference>
<keyword evidence="3" id="KW-1185">Reference proteome</keyword>
<dbReference type="Proteomes" id="UP001161391">
    <property type="component" value="Unassembled WGS sequence"/>
</dbReference>
<evidence type="ECO:0000259" key="1">
    <source>
        <dbReference type="Pfam" id="PF08291"/>
    </source>
</evidence>
<name>A0ABQ5V8K1_9PROT</name>